<evidence type="ECO:0000256" key="1">
    <source>
        <dbReference type="SAM" id="SignalP"/>
    </source>
</evidence>
<organism evidence="2 3">
    <name type="scientific">Sideroxyarcus emersonii</name>
    <dbReference type="NCBI Taxonomy" id="2764705"/>
    <lineage>
        <taxon>Bacteria</taxon>
        <taxon>Pseudomonadati</taxon>
        <taxon>Pseudomonadota</taxon>
        <taxon>Betaproteobacteria</taxon>
        <taxon>Nitrosomonadales</taxon>
        <taxon>Gallionellaceae</taxon>
        <taxon>Sideroxyarcus</taxon>
    </lineage>
</organism>
<feature type="chain" id="PRO_5043019492" description="DUF2282 domain-containing protein" evidence="1">
    <location>
        <begin position="27"/>
        <end position="91"/>
    </location>
</feature>
<evidence type="ECO:0000313" key="3">
    <source>
        <dbReference type="Proteomes" id="UP001320326"/>
    </source>
</evidence>
<dbReference type="Pfam" id="PF10048">
    <property type="entry name" value="DUF2282"/>
    <property type="match status" value="1"/>
</dbReference>
<dbReference type="KEGG" id="seme:MIZ01_2542"/>
<dbReference type="Proteomes" id="UP001320326">
    <property type="component" value="Chromosome"/>
</dbReference>
<dbReference type="EMBL" id="AP023423">
    <property type="protein sequence ID" value="BCK88736.1"/>
    <property type="molecule type" value="Genomic_DNA"/>
</dbReference>
<evidence type="ECO:0000313" key="2">
    <source>
        <dbReference type="EMBL" id="BCK88736.1"/>
    </source>
</evidence>
<dbReference type="AlphaFoldDB" id="A0AAN1XC37"/>
<name>A0AAN1XC37_9PROT</name>
<accession>A0AAN1XC37</accession>
<proteinExistence type="predicted"/>
<keyword evidence="3" id="KW-1185">Reference proteome</keyword>
<sequence length="91" mass="9190">MKTTQGILSAAIGSLLVVGLAGNAAAADMKMEKCFGIAKAGKNDCSSNKSAHACAGQATRNNDPLDFVAVPKGTCDKIANGTTEPAGMMMK</sequence>
<reference evidence="2 3" key="1">
    <citation type="journal article" date="2022" name="Int. J. Syst. Evol. Microbiol.">
        <title>&lt;i&gt;Sideroxyarcus emersonii&lt;/i&gt; gen. nov. sp. nov., a neutrophilic, microaerobic iron- and thiosulfate-oxidizing bacterium isolated from iron-rich wetland sediment.</title>
        <authorList>
            <person name="Kato S."/>
            <person name="Itoh T."/>
            <person name="Iino T."/>
            <person name="Ohkuma M."/>
        </authorList>
    </citation>
    <scope>NUCLEOTIDE SEQUENCE [LARGE SCALE GENOMIC DNA]</scope>
    <source>
        <strain evidence="2 3">MIZ01</strain>
    </source>
</reference>
<keyword evidence="1" id="KW-0732">Signal</keyword>
<feature type="signal peptide" evidence="1">
    <location>
        <begin position="1"/>
        <end position="26"/>
    </location>
</feature>
<dbReference type="InterPro" id="IPR018740">
    <property type="entry name" value="DUF2282_membr"/>
</dbReference>
<gene>
    <name evidence="2" type="ORF">MIZ01_2542</name>
</gene>
<protein>
    <recommendedName>
        <fullName evidence="4">DUF2282 domain-containing protein</fullName>
    </recommendedName>
</protein>
<dbReference type="RefSeq" id="WP_237247243.1">
    <property type="nucleotide sequence ID" value="NZ_AP023423.1"/>
</dbReference>
<evidence type="ECO:0008006" key="4">
    <source>
        <dbReference type="Google" id="ProtNLM"/>
    </source>
</evidence>